<dbReference type="RefSeq" id="XP_047775771.1">
    <property type="nucleotide sequence ID" value="XM_047917281.1"/>
</dbReference>
<keyword evidence="2" id="KW-1185">Reference proteome</keyword>
<evidence type="ECO:0000313" key="1">
    <source>
        <dbReference type="EMBL" id="KAH9833005.1"/>
    </source>
</evidence>
<evidence type="ECO:0000313" key="2">
    <source>
        <dbReference type="Proteomes" id="UP000814176"/>
    </source>
</evidence>
<accession>A0ABQ8K6X6</accession>
<dbReference type="GeneID" id="71998013"/>
<dbReference type="EMBL" id="JADCUA010000020">
    <property type="protein sequence ID" value="KAH9833005.1"/>
    <property type="molecule type" value="Genomic_DNA"/>
</dbReference>
<reference evidence="1 2" key="1">
    <citation type="journal article" date="2021" name="Environ. Microbiol.">
        <title>Gene family expansions and transcriptome signatures uncover fungal adaptations to wood decay.</title>
        <authorList>
            <person name="Hage H."/>
            <person name="Miyauchi S."/>
            <person name="Viragh M."/>
            <person name="Drula E."/>
            <person name="Min B."/>
            <person name="Chaduli D."/>
            <person name="Navarro D."/>
            <person name="Favel A."/>
            <person name="Norest M."/>
            <person name="Lesage-Meessen L."/>
            <person name="Balint B."/>
            <person name="Merenyi Z."/>
            <person name="de Eugenio L."/>
            <person name="Morin E."/>
            <person name="Martinez A.T."/>
            <person name="Baldrian P."/>
            <person name="Stursova M."/>
            <person name="Martinez M.J."/>
            <person name="Novotny C."/>
            <person name="Magnuson J.K."/>
            <person name="Spatafora J.W."/>
            <person name="Maurice S."/>
            <person name="Pangilinan J."/>
            <person name="Andreopoulos W."/>
            <person name="LaButti K."/>
            <person name="Hundley H."/>
            <person name="Na H."/>
            <person name="Kuo A."/>
            <person name="Barry K."/>
            <person name="Lipzen A."/>
            <person name="Henrissat B."/>
            <person name="Riley R."/>
            <person name="Ahrendt S."/>
            <person name="Nagy L.G."/>
            <person name="Grigoriev I.V."/>
            <person name="Martin F."/>
            <person name="Rosso M.N."/>
        </authorList>
    </citation>
    <scope>NUCLEOTIDE SEQUENCE [LARGE SCALE GENOMIC DNA]</scope>
    <source>
        <strain evidence="1 2">CIRM-BRFM 1785</strain>
    </source>
</reference>
<comment type="caution">
    <text evidence="1">The sequence shown here is derived from an EMBL/GenBank/DDBJ whole genome shotgun (WGS) entry which is preliminary data.</text>
</comment>
<gene>
    <name evidence="1" type="ORF">C8Q71DRAFT_247265</name>
</gene>
<proteinExistence type="predicted"/>
<organism evidence="1 2">
    <name type="scientific">Rhodofomes roseus</name>
    <dbReference type="NCBI Taxonomy" id="34475"/>
    <lineage>
        <taxon>Eukaryota</taxon>
        <taxon>Fungi</taxon>
        <taxon>Dikarya</taxon>
        <taxon>Basidiomycota</taxon>
        <taxon>Agaricomycotina</taxon>
        <taxon>Agaricomycetes</taxon>
        <taxon>Polyporales</taxon>
        <taxon>Rhodofomes</taxon>
    </lineage>
</organism>
<dbReference type="Proteomes" id="UP000814176">
    <property type="component" value="Unassembled WGS sequence"/>
</dbReference>
<name>A0ABQ8K6X6_9APHY</name>
<sequence>MLVFVSLSLHRRQLLFHLRLPLHSSRRTSVGRHRLIECHDQHHLDCYHHIPLTSMFSLRLFKADHPGGTRAEDLVRELARKPHPRYLECKPAVFVQPTPYRPHLDGRVKFAAILGGEWGVCGAEARAENTNHIAVDEGHHDLVYTWPPVLSSQTRQQPTNMLQSQDLLRDQMSEQSFGPCMHDRAGNYSATHRT</sequence>
<protein>
    <submittedName>
        <fullName evidence="1">Uncharacterized protein</fullName>
    </submittedName>
</protein>